<dbReference type="Proteomes" id="UP001238163">
    <property type="component" value="Unassembled WGS sequence"/>
</dbReference>
<evidence type="ECO:0000313" key="6">
    <source>
        <dbReference type="Proteomes" id="UP001238163"/>
    </source>
</evidence>
<dbReference type="GO" id="GO:0000976">
    <property type="term" value="F:transcription cis-regulatory region binding"/>
    <property type="evidence" value="ECO:0007669"/>
    <property type="project" value="TreeGrafter"/>
</dbReference>
<dbReference type="Pfam" id="PF00532">
    <property type="entry name" value="Peripla_BP_1"/>
    <property type="match status" value="1"/>
</dbReference>
<sequence>MSRKEKSPVGLRVRYGIVELLYRAPSRETQLPSASELASRYNISMSTVNRELKKLVEEGLIIGRQGVGMFTVPNVIKIDDRLLGRRLVGIIYGDGRYLCYGLCEWTFITSCGFALLPGIAHPRYVNLIAGHPDDIAAELQSQSLDGIIAIRPSKNLAQALQTLQSHGMPVVAAGSNVEGMPSLLADHRQAGRDMARQLQQRGVRSILWMSFDPICREHLAGLREYCAEANTKIKISEVANMSEFEAKVSDYAQKNAFPDAVFLHGETICALPSTLQRLGITPPNWLTLSEIESAERLAKHHGLVRAFPYRDIARQAAACLEELFAGKTVAPEYTFHYQVSEM</sequence>
<dbReference type="InterPro" id="IPR036388">
    <property type="entry name" value="WH-like_DNA-bd_sf"/>
</dbReference>
<dbReference type="GO" id="GO:0003700">
    <property type="term" value="F:DNA-binding transcription factor activity"/>
    <property type="evidence" value="ECO:0007669"/>
    <property type="project" value="InterPro"/>
</dbReference>
<keyword evidence="6" id="KW-1185">Reference proteome</keyword>
<dbReference type="PANTHER" id="PTHR30146">
    <property type="entry name" value="LACI-RELATED TRANSCRIPTIONAL REPRESSOR"/>
    <property type="match status" value="1"/>
</dbReference>
<dbReference type="InterPro" id="IPR036390">
    <property type="entry name" value="WH_DNA-bd_sf"/>
</dbReference>
<evidence type="ECO:0000313" key="5">
    <source>
        <dbReference type="EMBL" id="MDQ0288685.1"/>
    </source>
</evidence>
<protein>
    <submittedName>
        <fullName evidence="5">DNA-binding Lrp family transcriptional regulator</fullName>
    </submittedName>
</protein>
<dbReference type="PRINTS" id="PR00035">
    <property type="entry name" value="HTHGNTR"/>
</dbReference>
<evidence type="ECO:0000256" key="1">
    <source>
        <dbReference type="ARBA" id="ARBA00023015"/>
    </source>
</evidence>
<keyword evidence="1" id="KW-0805">Transcription regulation</keyword>
<dbReference type="AlphaFoldDB" id="A0AAE4AMS1"/>
<dbReference type="EMBL" id="JAUSVL010000001">
    <property type="protein sequence ID" value="MDQ0288685.1"/>
    <property type="molecule type" value="Genomic_DNA"/>
</dbReference>
<feature type="domain" description="HTH gntR-type" evidence="4">
    <location>
        <begin position="7"/>
        <end position="74"/>
    </location>
</feature>
<proteinExistence type="predicted"/>
<accession>A0AAE4AMS1</accession>
<dbReference type="SMART" id="SM00345">
    <property type="entry name" value="HTH_GNTR"/>
    <property type="match status" value="1"/>
</dbReference>
<gene>
    <name evidence="5" type="ORF">J3R75_000792</name>
</gene>
<reference evidence="5" key="1">
    <citation type="submission" date="2023-07" db="EMBL/GenBank/DDBJ databases">
        <title>Genomic Encyclopedia of Type Strains, Phase IV (KMG-IV): sequencing the most valuable type-strain genomes for metagenomic binning, comparative biology and taxonomic classification.</title>
        <authorList>
            <person name="Goeker M."/>
        </authorList>
    </citation>
    <scope>NUCLEOTIDE SEQUENCE</scope>
    <source>
        <strain evidence="5">DSM 24202</strain>
    </source>
</reference>
<name>A0AAE4AMS1_9BACT</name>
<dbReference type="SUPFAM" id="SSF53822">
    <property type="entry name" value="Periplasmic binding protein-like I"/>
    <property type="match status" value="1"/>
</dbReference>
<evidence type="ECO:0000256" key="3">
    <source>
        <dbReference type="ARBA" id="ARBA00023163"/>
    </source>
</evidence>
<dbReference type="PANTHER" id="PTHR30146:SF153">
    <property type="entry name" value="LACTOSE OPERON REPRESSOR"/>
    <property type="match status" value="1"/>
</dbReference>
<dbReference type="Gene3D" id="3.40.50.2300">
    <property type="match status" value="2"/>
</dbReference>
<dbReference type="Gene3D" id="1.10.10.10">
    <property type="entry name" value="Winged helix-like DNA-binding domain superfamily/Winged helix DNA-binding domain"/>
    <property type="match status" value="1"/>
</dbReference>
<organism evidence="5 6">
    <name type="scientific">Oligosphaera ethanolica</name>
    <dbReference type="NCBI Taxonomy" id="760260"/>
    <lineage>
        <taxon>Bacteria</taxon>
        <taxon>Pseudomonadati</taxon>
        <taxon>Lentisphaerota</taxon>
        <taxon>Oligosphaeria</taxon>
        <taxon>Oligosphaerales</taxon>
        <taxon>Oligosphaeraceae</taxon>
        <taxon>Oligosphaera</taxon>
    </lineage>
</organism>
<dbReference type="InterPro" id="IPR001761">
    <property type="entry name" value="Peripla_BP/Lac1_sug-bd_dom"/>
</dbReference>
<evidence type="ECO:0000256" key="2">
    <source>
        <dbReference type="ARBA" id="ARBA00023125"/>
    </source>
</evidence>
<evidence type="ECO:0000259" key="4">
    <source>
        <dbReference type="PROSITE" id="PS50949"/>
    </source>
</evidence>
<dbReference type="InterPro" id="IPR000524">
    <property type="entry name" value="Tscrpt_reg_HTH_GntR"/>
</dbReference>
<keyword evidence="2 5" id="KW-0238">DNA-binding</keyword>
<dbReference type="Pfam" id="PF00392">
    <property type="entry name" value="GntR"/>
    <property type="match status" value="1"/>
</dbReference>
<dbReference type="PROSITE" id="PS50949">
    <property type="entry name" value="HTH_GNTR"/>
    <property type="match status" value="1"/>
</dbReference>
<dbReference type="SUPFAM" id="SSF46785">
    <property type="entry name" value="Winged helix' DNA-binding domain"/>
    <property type="match status" value="1"/>
</dbReference>
<keyword evidence="3" id="KW-0804">Transcription</keyword>
<dbReference type="InterPro" id="IPR028082">
    <property type="entry name" value="Peripla_BP_I"/>
</dbReference>
<comment type="caution">
    <text evidence="5">The sequence shown here is derived from an EMBL/GenBank/DDBJ whole genome shotgun (WGS) entry which is preliminary data.</text>
</comment>
<dbReference type="RefSeq" id="WP_307260018.1">
    <property type="nucleotide sequence ID" value="NZ_JAUSVL010000001.1"/>
</dbReference>